<evidence type="ECO:0000313" key="3">
    <source>
        <dbReference type="Proteomes" id="UP000006727"/>
    </source>
</evidence>
<protein>
    <submittedName>
        <fullName evidence="1 2">Uncharacterized protein</fullName>
    </submittedName>
</protein>
<organism evidence="1">
    <name type="scientific">Physcomitrium patens</name>
    <name type="common">Spreading-leaved earth moss</name>
    <name type="synonym">Physcomitrella patens</name>
    <dbReference type="NCBI Taxonomy" id="3218"/>
    <lineage>
        <taxon>Eukaryota</taxon>
        <taxon>Viridiplantae</taxon>
        <taxon>Streptophyta</taxon>
        <taxon>Embryophyta</taxon>
        <taxon>Bryophyta</taxon>
        <taxon>Bryophytina</taxon>
        <taxon>Bryopsida</taxon>
        <taxon>Funariidae</taxon>
        <taxon>Funariales</taxon>
        <taxon>Funariaceae</taxon>
        <taxon>Physcomitrium</taxon>
    </lineage>
</organism>
<gene>
    <name evidence="1" type="ORF">PHYPA_008177</name>
</gene>
<keyword evidence="3" id="KW-1185">Reference proteome</keyword>
<sequence length="127" mass="14704">MYLCESLGHFVQLFGSDFYCSLLRWVAAAYSIVSNYLWDGQIFIFGAFELCPTQGQLLTQQHCCFVFDTYPSTMRHKLGGTLDAETLVRNVNFYISKPMSNCCYHGNSRDKNYVWDSGQFHHLIFLN</sequence>
<evidence type="ECO:0000313" key="1">
    <source>
        <dbReference type="EMBL" id="PNR54500.1"/>
    </source>
</evidence>
<dbReference type="EMBL" id="ABEU02000005">
    <property type="protein sequence ID" value="PNR54500.1"/>
    <property type="molecule type" value="Genomic_DNA"/>
</dbReference>
<reference evidence="1 3" key="1">
    <citation type="journal article" date="2008" name="Science">
        <title>The Physcomitrella genome reveals evolutionary insights into the conquest of land by plants.</title>
        <authorList>
            <person name="Rensing S."/>
            <person name="Lang D."/>
            <person name="Zimmer A."/>
            <person name="Terry A."/>
            <person name="Salamov A."/>
            <person name="Shapiro H."/>
            <person name="Nishiyama T."/>
            <person name="Perroud P.-F."/>
            <person name="Lindquist E."/>
            <person name="Kamisugi Y."/>
            <person name="Tanahashi T."/>
            <person name="Sakakibara K."/>
            <person name="Fujita T."/>
            <person name="Oishi K."/>
            <person name="Shin-I T."/>
            <person name="Kuroki Y."/>
            <person name="Toyoda A."/>
            <person name="Suzuki Y."/>
            <person name="Hashimoto A."/>
            <person name="Yamaguchi K."/>
            <person name="Sugano A."/>
            <person name="Kohara Y."/>
            <person name="Fujiyama A."/>
            <person name="Anterola A."/>
            <person name="Aoki S."/>
            <person name="Ashton N."/>
            <person name="Barbazuk W.B."/>
            <person name="Barker E."/>
            <person name="Bennetzen J."/>
            <person name="Bezanilla M."/>
            <person name="Blankenship R."/>
            <person name="Cho S.H."/>
            <person name="Dutcher S."/>
            <person name="Estelle M."/>
            <person name="Fawcett J.A."/>
            <person name="Gundlach H."/>
            <person name="Hanada K."/>
            <person name="Heyl A."/>
            <person name="Hicks K.A."/>
            <person name="Hugh J."/>
            <person name="Lohr M."/>
            <person name="Mayer K."/>
            <person name="Melkozernov A."/>
            <person name="Murata T."/>
            <person name="Nelson D."/>
            <person name="Pils B."/>
            <person name="Prigge M."/>
            <person name="Reiss B."/>
            <person name="Renner T."/>
            <person name="Rombauts S."/>
            <person name="Rushton P."/>
            <person name="Sanderfoot A."/>
            <person name="Schween G."/>
            <person name="Shiu S.-H."/>
            <person name="Stueber K."/>
            <person name="Theodoulou F.L."/>
            <person name="Tu H."/>
            <person name="Van de Peer Y."/>
            <person name="Verrier P.J."/>
            <person name="Waters E."/>
            <person name="Wood A."/>
            <person name="Yang L."/>
            <person name="Cove D."/>
            <person name="Cuming A."/>
            <person name="Hasebe M."/>
            <person name="Lucas S."/>
            <person name="Mishler D.B."/>
            <person name="Reski R."/>
            <person name="Grigoriev I."/>
            <person name="Quatrano R.S."/>
            <person name="Boore J.L."/>
        </authorList>
    </citation>
    <scope>NUCLEOTIDE SEQUENCE [LARGE SCALE GENOMIC DNA]</scope>
    <source>
        <strain evidence="2 3">cv. Gransden 2004</strain>
    </source>
</reference>
<dbReference type="EnsemblPlants" id="Pp3c5_26115V3.1">
    <property type="protein sequence ID" value="PAC:32956148.CDS.1"/>
    <property type="gene ID" value="Pp3c5_26115"/>
</dbReference>
<dbReference type="AlphaFoldDB" id="A0A2K1KL44"/>
<name>A0A2K1KL44_PHYPA</name>
<dbReference type="PaxDb" id="3218-PP1S154_48V6.1"/>
<dbReference type="Proteomes" id="UP000006727">
    <property type="component" value="Chromosome 5"/>
</dbReference>
<reference evidence="1 3" key="2">
    <citation type="journal article" date="2018" name="Plant J.">
        <title>The Physcomitrella patens chromosome-scale assembly reveals moss genome structure and evolution.</title>
        <authorList>
            <person name="Lang D."/>
            <person name="Ullrich K.K."/>
            <person name="Murat F."/>
            <person name="Fuchs J."/>
            <person name="Jenkins J."/>
            <person name="Haas F.B."/>
            <person name="Piednoel M."/>
            <person name="Gundlach H."/>
            <person name="Van Bel M."/>
            <person name="Meyberg R."/>
            <person name="Vives C."/>
            <person name="Morata J."/>
            <person name="Symeonidi A."/>
            <person name="Hiss M."/>
            <person name="Muchero W."/>
            <person name="Kamisugi Y."/>
            <person name="Saleh O."/>
            <person name="Blanc G."/>
            <person name="Decker E.L."/>
            <person name="van Gessel N."/>
            <person name="Grimwood J."/>
            <person name="Hayes R.D."/>
            <person name="Graham S.W."/>
            <person name="Gunter L.E."/>
            <person name="McDaniel S.F."/>
            <person name="Hoernstein S.N.W."/>
            <person name="Larsson A."/>
            <person name="Li F.W."/>
            <person name="Perroud P.F."/>
            <person name="Phillips J."/>
            <person name="Ranjan P."/>
            <person name="Rokshar D.S."/>
            <person name="Rothfels C.J."/>
            <person name="Schneider L."/>
            <person name="Shu S."/>
            <person name="Stevenson D.W."/>
            <person name="Thummler F."/>
            <person name="Tillich M."/>
            <person name="Villarreal Aguilar J.C."/>
            <person name="Widiez T."/>
            <person name="Wong G.K."/>
            <person name="Wymore A."/>
            <person name="Zhang Y."/>
            <person name="Zimmer A.D."/>
            <person name="Quatrano R.S."/>
            <person name="Mayer K.F.X."/>
            <person name="Goodstein D."/>
            <person name="Casacuberta J.M."/>
            <person name="Vandepoele K."/>
            <person name="Reski R."/>
            <person name="Cuming A.C."/>
            <person name="Tuskan G.A."/>
            <person name="Maumus F."/>
            <person name="Salse J."/>
            <person name="Schmutz J."/>
            <person name="Rensing S.A."/>
        </authorList>
    </citation>
    <scope>NUCLEOTIDE SEQUENCE [LARGE SCALE GENOMIC DNA]</scope>
    <source>
        <strain evidence="2 3">cv. Gransden 2004</strain>
    </source>
</reference>
<dbReference type="Gramene" id="Pp3c5_26115V3.1">
    <property type="protein sequence ID" value="PAC:32956148.CDS.1"/>
    <property type="gene ID" value="Pp3c5_26115"/>
</dbReference>
<evidence type="ECO:0000313" key="2">
    <source>
        <dbReference type="EnsemblPlants" id="PAC:32956148.CDS.1"/>
    </source>
</evidence>
<reference evidence="2" key="3">
    <citation type="submission" date="2020-12" db="UniProtKB">
        <authorList>
            <consortium name="EnsemblPlants"/>
        </authorList>
    </citation>
    <scope>IDENTIFICATION</scope>
</reference>
<dbReference type="InParanoid" id="A0A2K1KL44"/>
<accession>A0A2K1KL44</accession>
<proteinExistence type="predicted"/>